<comment type="caution">
    <text evidence="1">The sequence shown here is derived from an EMBL/GenBank/DDBJ whole genome shotgun (WGS) entry which is preliminary data.</text>
</comment>
<dbReference type="EMBL" id="JACEEZ010021739">
    <property type="protein sequence ID" value="KAG0713152.1"/>
    <property type="molecule type" value="Genomic_DNA"/>
</dbReference>
<protein>
    <submittedName>
        <fullName evidence="1">Uncharacterized protein</fullName>
    </submittedName>
</protein>
<organism evidence="1 2">
    <name type="scientific">Chionoecetes opilio</name>
    <name type="common">Atlantic snow crab</name>
    <name type="synonym">Cancer opilio</name>
    <dbReference type="NCBI Taxonomy" id="41210"/>
    <lineage>
        <taxon>Eukaryota</taxon>
        <taxon>Metazoa</taxon>
        <taxon>Ecdysozoa</taxon>
        <taxon>Arthropoda</taxon>
        <taxon>Crustacea</taxon>
        <taxon>Multicrustacea</taxon>
        <taxon>Malacostraca</taxon>
        <taxon>Eumalacostraca</taxon>
        <taxon>Eucarida</taxon>
        <taxon>Decapoda</taxon>
        <taxon>Pleocyemata</taxon>
        <taxon>Brachyura</taxon>
        <taxon>Eubrachyura</taxon>
        <taxon>Majoidea</taxon>
        <taxon>Majidae</taxon>
        <taxon>Chionoecetes</taxon>
    </lineage>
</organism>
<sequence>MSCAASHTRRMDSIQRRALRLVDAADPPYPPAQFEPVSLSTHWNTTGTSRRLWSRRHRCRECHTWLGYDSLRDSPREAREWCLPVVMQWRCRVPLASQHQRTFVGRVARMWNIFKAAVPHIQEMNTQSVNLAANRWRLSKPTPLTLVIL</sequence>
<reference evidence="1" key="1">
    <citation type="submission" date="2020-07" db="EMBL/GenBank/DDBJ databases">
        <title>The High-quality genome of the commercially important snow crab, Chionoecetes opilio.</title>
        <authorList>
            <person name="Jeong J.-H."/>
            <person name="Ryu S."/>
        </authorList>
    </citation>
    <scope>NUCLEOTIDE SEQUENCE</scope>
    <source>
        <strain evidence="1">MADBK_172401_WGS</strain>
        <tissue evidence="1">Digestive gland</tissue>
    </source>
</reference>
<dbReference type="AlphaFoldDB" id="A0A8J4XRJ2"/>
<dbReference type="OrthoDB" id="6364030at2759"/>
<name>A0A8J4XRJ2_CHIOP</name>
<dbReference type="Proteomes" id="UP000770661">
    <property type="component" value="Unassembled WGS sequence"/>
</dbReference>
<proteinExistence type="predicted"/>
<evidence type="ECO:0000313" key="1">
    <source>
        <dbReference type="EMBL" id="KAG0713152.1"/>
    </source>
</evidence>
<gene>
    <name evidence="1" type="ORF">GWK47_001929</name>
</gene>
<accession>A0A8J4XRJ2</accession>
<keyword evidence="2" id="KW-1185">Reference proteome</keyword>
<evidence type="ECO:0000313" key="2">
    <source>
        <dbReference type="Proteomes" id="UP000770661"/>
    </source>
</evidence>